<gene>
    <name evidence="3" type="ORF">B0J12DRAFT_147801</name>
</gene>
<feature type="domain" description="UspA" evidence="2">
    <location>
        <begin position="120"/>
        <end position="257"/>
    </location>
</feature>
<accession>A0ABQ8G673</accession>
<feature type="compositionally biased region" description="Polar residues" evidence="1">
    <location>
        <begin position="394"/>
        <end position="441"/>
    </location>
</feature>
<sequence length="485" mass="52232">MPHPTPGQPTPDGTQSPTSPVDPSGTPAVAAAKLDPLSAVQKQDVVRRPSIQFLANQGLPKRSGSPKVRLQRRLSSPPPPPVFQPRVSFDTFDRPADFIEENSFTLIRKHKDYEYSKRSRTFLCGLDSNEYSAYALEWLIDELVDDGDEIVCLQVVEKDDKVAGDTSIDNGRYREEAEKLMDSIQMRNHENKAINLILEFSVGKVQKVIDEMINLHEPAILIVGTRGRSLGGFQGLLPGSVSKYCLQHSPVPVIVVRPTGKRAKTKRKRMQDPTRTGYRDLLDKSGSAGGHLLDTGHRHSVMLDELHAAATDEEAAAVAKAVGFNPSPLGQDGGQAPPQTPDSIGGGLMSGENSPDDTRDIGPVMKSPELQNLDTPAVSSDEDSSDDEGGVQMFSPNPRSSESQESPGISPGTNPADQSKTLTMQETDSRQDVSPGTTTPAVENPGKTTPAVEDPGAATPTIEELTVASERKASESSSEISKEKS</sequence>
<feature type="region of interest" description="Disordered" evidence="1">
    <location>
        <begin position="1"/>
        <end position="29"/>
    </location>
</feature>
<dbReference type="Pfam" id="PF00582">
    <property type="entry name" value="Usp"/>
    <property type="match status" value="1"/>
</dbReference>
<keyword evidence="4" id="KW-1185">Reference proteome</keyword>
<dbReference type="InterPro" id="IPR014729">
    <property type="entry name" value="Rossmann-like_a/b/a_fold"/>
</dbReference>
<feature type="compositionally biased region" description="Acidic residues" evidence="1">
    <location>
        <begin position="380"/>
        <end position="389"/>
    </location>
</feature>
<comment type="caution">
    <text evidence="3">The sequence shown here is derived from an EMBL/GenBank/DDBJ whole genome shotgun (WGS) entry which is preliminary data.</text>
</comment>
<feature type="compositionally biased region" description="Low complexity" evidence="1">
    <location>
        <begin position="10"/>
        <end position="19"/>
    </location>
</feature>
<evidence type="ECO:0000259" key="2">
    <source>
        <dbReference type="Pfam" id="PF00582"/>
    </source>
</evidence>
<feature type="compositionally biased region" description="Basic and acidic residues" evidence="1">
    <location>
        <begin position="469"/>
        <end position="485"/>
    </location>
</feature>
<dbReference type="PANTHER" id="PTHR47815:SF1">
    <property type="entry name" value="UNIVERSAL STRESS PROTEIN A FAMILY PROTEIN C25B2.10"/>
    <property type="match status" value="1"/>
</dbReference>
<dbReference type="EMBL" id="JAGTJR010000018">
    <property type="protein sequence ID" value="KAH7045980.1"/>
    <property type="molecule type" value="Genomic_DNA"/>
</dbReference>
<proteinExistence type="predicted"/>
<evidence type="ECO:0000313" key="3">
    <source>
        <dbReference type="EMBL" id="KAH7045980.1"/>
    </source>
</evidence>
<feature type="compositionally biased region" description="Basic residues" evidence="1">
    <location>
        <begin position="260"/>
        <end position="269"/>
    </location>
</feature>
<feature type="region of interest" description="Disordered" evidence="1">
    <location>
        <begin position="324"/>
        <end position="485"/>
    </location>
</feature>
<dbReference type="PRINTS" id="PR01438">
    <property type="entry name" value="UNVRSLSTRESS"/>
</dbReference>
<dbReference type="PANTHER" id="PTHR47815">
    <property type="entry name" value="UNIVERSAL STRESS PROTEIN A FAMILY PROTEIN C25B2.10"/>
    <property type="match status" value="1"/>
</dbReference>
<feature type="region of interest" description="Disordered" evidence="1">
    <location>
        <begin position="260"/>
        <end position="293"/>
    </location>
</feature>
<feature type="compositionally biased region" description="Polar residues" evidence="1">
    <location>
        <begin position="369"/>
        <end position="378"/>
    </location>
</feature>
<evidence type="ECO:0000256" key="1">
    <source>
        <dbReference type="SAM" id="MobiDB-lite"/>
    </source>
</evidence>
<evidence type="ECO:0000313" key="4">
    <source>
        <dbReference type="Proteomes" id="UP000774617"/>
    </source>
</evidence>
<reference evidence="3 4" key="1">
    <citation type="journal article" date="2021" name="Nat. Commun.">
        <title>Genetic determinants of endophytism in the Arabidopsis root mycobiome.</title>
        <authorList>
            <person name="Mesny F."/>
            <person name="Miyauchi S."/>
            <person name="Thiergart T."/>
            <person name="Pickel B."/>
            <person name="Atanasova L."/>
            <person name="Karlsson M."/>
            <person name="Huettel B."/>
            <person name="Barry K.W."/>
            <person name="Haridas S."/>
            <person name="Chen C."/>
            <person name="Bauer D."/>
            <person name="Andreopoulos W."/>
            <person name="Pangilinan J."/>
            <person name="LaButti K."/>
            <person name="Riley R."/>
            <person name="Lipzen A."/>
            <person name="Clum A."/>
            <person name="Drula E."/>
            <person name="Henrissat B."/>
            <person name="Kohler A."/>
            <person name="Grigoriev I.V."/>
            <person name="Martin F.M."/>
            <person name="Hacquard S."/>
        </authorList>
    </citation>
    <scope>NUCLEOTIDE SEQUENCE [LARGE SCALE GENOMIC DNA]</scope>
    <source>
        <strain evidence="3 4">MPI-SDFR-AT-0080</strain>
    </source>
</reference>
<dbReference type="SUPFAM" id="SSF52402">
    <property type="entry name" value="Adenine nucleotide alpha hydrolases-like"/>
    <property type="match status" value="1"/>
</dbReference>
<name>A0ABQ8G673_9PEZI</name>
<dbReference type="Gene3D" id="3.40.50.620">
    <property type="entry name" value="HUPs"/>
    <property type="match status" value="1"/>
</dbReference>
<dbReference type="InterPro" id="IPR006016">
    <property type="entry name" value="UspA"/>
</dbReference>
<organism evidence="3 4">
    <name type="scientific">Macrophomina phaseolina</name>
    <dbReference type="NCBI Taxonomy" id="35725"/>
    <lineage>
        <taxon>Eukaryota</taxon>
        <taxon>Fungi</taxon>
        <taxon>Dikarya</taxon>
        <taxon>Ascomycota</taxon>
        <taxon>Pezizomycotina</taxon>
        <taxon>Dothideomycetes</taxon>
        <taxon>Dothideomycetes incertae sedis</taxon>
        <taxon>Botryosphaeriales</taxon>
        <taxon>Botryosphaeriaceae</taxon>
        <taxon>Macrophomina</taxon>
    </lineage>
</organism>
<feature type="region of interest" description="Disordered" evidence="1">
    <location>
        <begin position="56"/>
        <end position="83"/>
    </location>
</feature>
<dbReference type="InterPro" id="IPR006015">
    <property type="entry name" value="Universal_stress_UspA"/>
</dbReference>
<dbReference type="Proteomes" id="UP000774617">
    <property type="component" value="Unassembled WGS sequence"/>
</dbReference>
<dbReference type="CDD" id="cd23659">
    <property type="entry name" value="USP_At3g01520-like"/>
    <property type="match status" value="1"/>
</dbReference>
<protein>
    <recommendedName>
        <fullName evidence="2">UspA domain-containing protein</fullName>
    </recommendedName>
</protein>